<sequence length="171" mass="19996">MKVAVLSDSHNKVDLTKEAIDFLKSQGAQYLVHAGDLCLKENLELLKESSLPYVCVYGNNDNSLVRLSNEYKIENEPYLFKIEDVKFKLMHLPFYLNADSDVIIFGHTHMFESEYKEGTLFLNPGEICAREKPLSECVLLEINPNEYIINYYSRNINEKEFLKKEIRYDRE</sequence>
<dbReference type="PROSITE" id="PS01269">
    <property type="entry name" value="UPF0025"/>
    <property type="match status" value="1"/>
</dbReference>
<dbReference type="STRING" id="572480.Arnit_2961"/>
<dbReference type="HOGENOM" id="CLU_063749_4_0_7"/>
<dbReference type="PANTHER" id="PTHR43165">
    <property type="entry name" value="METALLOPHOSPHOESTERASE"/>
    <property type="match status" value="1"/>
</dbReference>
<keyword evidence="7" id="KW-1185">Reference proteome</keyword>
<evidence type="ECO:0000256" key="1">
    <source>
        <dbReference type="ARBA" id="ARBA00008950"/>
    </source>
</evidence>
<dbReference type="InterPro" id="IPR024654">
    <property type="entry name" value="Calcineurin-like_PHP_lpxH"/>
</dbReference>
<dbReference type="EMBL" id="CP001999">
    <property type="protein sequence ID" value="ADG94609.1"/>
    <property type="molecule type" value="Genomic_DNA"/>
</dbReference>
<dbReference type="PANTHER" id="PTHR43165:SF1">
    <property type="entry name" value="PHOSPHODIESTERASE MJ0936"/>
    <property type="match status" value="1"/>
</dbReference>
<reference evidence="6 7" key="1">
    <citation type="journal article" date="2010" name="Stand. Genomic Sci.">
        <title>Complete genome sequence of Arcobacter nitrofigilis type strain (CI).</title>
        <authorList>
            <person name="Pati A."/>
            <person name="Gronow S."/>
            <person name="Lapidus A."/>
            <person name="Copeland A."/>
            <person name="Glavina Del Rio T."/>
            <person name="Nolan M."/>
            <person name="Lucas S."/>
            <person name="Tice H."/>
            <person name="Cheng J.F."/>
            <person name="Han C."/>
            <person name="Chertkov O."/>
            <person name="Bruce D."/>
            <person name="Tapia R."/>
            <person name="Goodwin L."/>
            <person name="Pitluck S."/>
            <person name="Liolios K."/>
            <person name="Ivanova N."/>
            <person name="Mavromatis K."/>
            <person name="Chen A."/>
            <person name="Palaniappan K."/>
            <person name="Land M."/>
            <person name="Hauser L."/>
            <person name="Chang Y.J."/>
            <person name="Jeffries C.D."/>
            <person name="Detter J.C."/>
            <person name="Rohde M."/>
            <person name="Goker M."/>
            <person name="Bristow J."/>
            <person name="Eisen J.A."/>
            <person name="Markowitz V."/>
            <person name="Hugenholtz P."/>
            <person name="Klenk H.P."/>
            <person name="Kyrpides N.C."/>
        </authorList>
    </citation>
    <scope>NUCLEOTIDE SEQUENCE [LARGE SCALE GENOMIC DNA]</scope>
    <source>
        <strain evidence="7">ATCC 33309 / DSM 7299 / CCUG 15893 / LMG 7604 / NCTC 12251 / CI</strain>
    </source>
</reference>
<evidence type="ECO:0000259" key="5">
    <source>
        <dbReference type="Pfam" id="PF12850"/>
    </source>
</evidence>
<accession>D5V7I9</accession>
<evidence type="ECO:0000256" key="4">
    <source>
        <dbReference type="RuleBase" id="RU362039"/>
    </source>
</evidence>
<protein>
    <recommendedName>
        <fullName evidence="4">Phosphoesterase</fullName>
        <ecNumber evidence="4">3.1.4.-</ecNumber>
    </recommendedName>
</protein>
<name>D5V7I9_ARCNC</name>
<dbReference type="InterPro" id="IPR000979">
    <property type="entry name" value="Phosphodiesterase_MJ0936/Vps29"/>
</dbReference>
<dbReference type="KEGG" id="ant:Arnit_2961"/>
<proteinExistence type="inferred from homology"/>
<dbReference type="RefSeq" id="WP_013136754.1">
    <property type="nucleotide sequence ID" value="NC_014166.1"/>
</dbReference>
<evidence type="ECO:0000313" key="7">
    <source>
        <dbReference type="Proteomes" id="UP000000939"/>
    </source>
</evidence>
<dbReference type="EC" id="3.1.4.-" evidence="4"/>
<dbReference type="eggNOG" id="COG0622">
    <property type="taxonomic scope" value="Bacteria"/>
</dbReference>
<evidence type="ECO:0000256" key="2">
    <source>
        <dbReference type="ARBA" id="ARBA00022723"/>
    </source>
</evidence>
<dbReference type="OrthoDB" id="9785951at2"/>
<dbReference type="AlphaFoldDB" id="D5V7I9"/>
<feature type="domain" description="Calcineurin-like phosphoesterase" evidence="5">
    <location>
        <begin position="1"/>
        <end position="142"/>
    </location>
</feature>
<keyword evidence="2 4" id="KW-0479">Metal-binding</keyword>
<gene>
    <name evidence="6" type="ordered locus">Arnit_2961</name>
</gene>
<dbReference type="Pfam" id="PF12850">
    <property type="entry name" value="Metallophos_2"/>
    <property type="match status" value="1"/>
</dbReference>
<comment type="similarity">
    <text evidence="1 4">Belongs to the metallophosphoesterase superfamily. YfcE family.</text>
</comment>
<dbReference type="SUPFAM" id="SSF56300">
    <property type="entry name" value="Metallo-dependent phosphatases"/>
    <property type="match status" value="1"/>
</dbReference>
<comment type="cofactor">
    <cofactor evidence="4">
        <name>a divalent metal cation</name>
        <dbReference type="ChEBI" id="CHEBI:60240"/>
    </cofactor>
</comment>
<evidence type="ECO:0000313" key="6">
    <source>
        <dbReference type="EMBL" id="ADG94609.1"/>
    </source>
</evidence>
<keyword evidence="3" id="KW-0378">Hydrolase</keyword>
<evidence type="ECO:0000256" key="3">
    <source>
        <dbReference type="ARBA" id="ARBA00022801"/>
    </source>
</evidence>
<organism evidence="6 7">
    <name type="scientific">Arcobacter nitrofigilis (strain ATCC 33309 / DSM 7299 / CCUG 15893 / LMG 7604 / NCTC 12251 / CI)</name>
    <name type="common">Campylobacter nitrofigilis</name>
    <dbReference type="NCBI Taxonomy" id="572480"/>
    <lineage>
        <taxon>Bacteria</taxon>
        <taxon>Pseudomonadati</taxon>
        <taxon>Campylobacterota</taxon>
        <taxon>Epsilonproteobacteria</taxon>
        <taxon>Campylobacterales</taxon>
        <taxon>Arcobacteraceae</taxon>
        <taxon>Arcobacter</taxon>
    </lineage>
</organism>
<dbReference type="Proteomes" id="UP000000939">
    <property type="component" value="Chromosome"/>
</dbReference>
<dbReference type="InterPro" id="IPR053193">
    <property type="entry name" value="MetalloPDE_YfcE-like"/>
</dbReference>
<dbReference type="InterPro" id="IPR020935">
    <property type="entry name" value="PdiEstase_YfcE_CS"/>
</dbReference>
<dbReference type="InterPro" id="IPR029052">
    <property type="entry name" value="Metallo-depent_PP-like"/>
</dbReference>
<dbReference type="Gene3D" id="3.60.21.10">
    <property type="match status" value="1"/>
</dbReference>
<dbReference type="GO" id="GO:0016787">
    <property type="term" value="F:hydrolase activity"/>
    <property type="evidence" value="ECO:0007669"/>
    <property type="project" value="UniProtKB-UniRule"/>
</dbReference>
<dbReference type="GO" id="GO:0046872">
    <property type="term" value="F:metal ion binding"/>
    <property type="evidence" value="ECO:0007669"/>
    <property type="project" value="UniProtKB-KW"/>
</dbReference>
<dbReference type="NCBIfam" id="TIGR00040">
    <property type="entry name" value="yfcE"/>
    <property type="match status" value="1"/>
</dbReference>